<proteinExistence type="predicted"/>
<dbReference type="InterPro" id="IPR021148">
    <property type="entry name" value="Polysacc_synth_dom"/>
</dbReference>
<comment type="caution">
    <text evidence="2">The sequence shown here is derived from an EMBL/GenBank/DDBJ whole genome shotgun (WGS) entry which is preliminary data.</text>
</comment>
<dbReference type="AlphaFoldDB" id="J6F7X4"/>
<dbReference type="PANTHER" id="PTHR13410">
    <property type="entry name" value="PROTEIN PBDC1"/>
    <property type="match status" value="1"/>
</dbReference>
<dbReference type="GO" id="GO:0005737">
    <property type="term" value="C:cytoplasm"/>
    <property type="evidence" value="ECO:0007669"/>
    <property type="project" value="TreeGrafter"/>
</dbReference>
<evidence type="ECO:0000313" key="2">
    <source>
        <dbReference type="EMBL" id="EJT51447.1"/>
    </source>
</evidence>
<dbReference type="KEGG" id="tasa:A1Q1_07419"/>
<dbReference type="RefSeq" id="XP_014183130.1">
    <property type="nucleotide sequence ID" value="XM_014327655.1"/>
</dbReference>
<dbReference type="EMBL" id="ALBS01000057">
    <property type="protein sequence ID" value="EJT51447.1"/>
    <property type="molecule type" value="Genomic_DNA"/>
</dbReference>
<sequence>MSAITDINNFNAEEAANFEEIEQQFAVKTVEHLEAYQKLLENVNPRTLKLTNMDDEIFEDIMTRFPEFKDTEKLRVLDEDKMKSPEGKQRWRDFIMPYEKTLTDYNFGTLIRRDADREYAEDNCILVTRAQFVGLEIARNRLGVNDKFYQEHQKKKDDVKPAATRY</sequence>
<dbReference type="Proteomes" id="UP000002748">
    <property type="component" value="Unassembled WGS sequence"/>
</dbReference>
<dbReference type="OrthoDB" id="10248897at2759"/>
<feature type="domain" description="Polysaccharide biosynthesis" evidence="1">
    <location>
        <begin position="21"/>
        <end position="150"/>
    </location>
</feature>
<dbReference type="Pfam" id="PF04669">
    <property type="entry name" value="PBDC1"/>
    <property type="match status" value="1"/>
</dbReference>
<evidence type="ECO:0000313" key="3">
    <source>
        <dbReference type="Proteomes" id="UP000002748"/>
    </source>
</evidence>
<dbReference type="VEuPathDB" id="FungiDB:A1Q1_07419"/>
<dbReference type="HOGENOM" id="CLU_103791_1_0_1"/>
<dbReference type="Gene3D" id="1.10.3560.10">
    <property type="entry name" value="yst0336 like domain"/>
    <property type="match status" value="1"/>
</dbReference>
<dbReference type="InterPro" id="IPR023139">
    <property type="entry name" value="PBDC1-like_dom_sf"/>
</dbReference>
<accession>J6F7X4</accession>
<protein>
    <submittedName>
        <fullName evidence="2">Cytoplasm protein</fullName>
    </submittedName>
</protein>
<dbReference type="InterPro" id="IPR008476">
    <property type="entry name" value="PBDC1_metazoa/fungi"/>
</dbReference>
<reference evidence="2 3" key="1">
    <citation type="journal article" date="2012" name="Eukaryot. Cell">
        <title>Draft genome sequence of CBS 2479, the standard type strain of Trichosporon asahii.</title>
        <authorList>
            <person name="Yang R.Y."/>
            <person name="Li H.T."/>
            <person name="Zhu H."/>
            <person name="Zhou G.P."/>
            <person name="Wang M."/>
            <person name="Wang L."/>
        </authorList>
    </citation>
    <scope>NUCLEOTIDE SEQUENCE [LARGE SCALE GENOMIC DNA]</scope>
    <source>
        <strain evidence="3">ATCC 90039 / CBS 2479 / JCM 2466 / KCTC 7840 / NCYC 2677 / UAMH 7654</strain>
    </source>
</reference>
<dbReference type="PANTHER" id="PTHR13410:SF9">
    <property type="entry name" value="PROTEIN PBDC1"/>
    <property type="match status" value="1"/>
</dbReference>
<gene>
    <name evidence="2" type="ORF">A1Q1_07419</name>
</gene>
<evidence type="ECO:0000259" key="1">
    <source>
        <dbReference type="Pfam" id="PF04669"/>
    </source>
</evidence>
<dbReference type="GeneID" id="25990931"/>
<organism evidence="2 3">
    <name type="scientific">Trichosporon asahii var. asahii (strain ATCC 90039 / CBS 2479 / JCM 2466 / KCTC 7840 / NBRC 103889/ NCYC 2677 / UAMH 7654)</name>
    <name type="common">Yeast</name>
    <dbReference type="NCBI Taxonomy" id="1186058"/>
    <lineage>
        <taxon>Eukaryota</taxon>
        <taxon>Fungi</taxon>
        <taxon>Dikarya</taxon>
        <taxon>Basidiomycota</taxon>
        <taxon>Agaricomycotina</taxon>
        <taxon>Tremellomycetes</taxon>
        <taxon>Trichosporonales</taxon>
        <taxon>Trichosporonaceae</taxon>
        <taxon>Trichosporon</taxon>
    </lineage>
</organism>
<name>J6F7X4_TRIAS</name>